<dbReference type="InterPro" id="IPR002156">
    <property type="entry name" value="RNaseH_domain"/>
</dbReference>
<sequence>MGGKIKEQQNESYHSRPLGKFIAQASGRHRDVISPLHAEVLATRFVALVLVQSNHGSAGVIFERDSSLVLTGLKQKDEDQSTFGPIIKDTKGLLQSLEHCEFRHTNRDANHAAYRLARSGFGGTSDAV</sequence>
<dbReference type="InterPro" id="IPR036397">
    <property type="entry name" value="RNaseH_sf"/>
</dbReference>
<dbReference type="Pfam" id="PF13456">
    <property type="entry name" value="RVT_3"/>
    <property type="match status" value="1"/>
</dbReference>
<accession>A0A540NPW9</accession>
<dbReference type="PANTHER" id="PTHR47723">
    <property type="entry name" value="OS05G0353850 PROTEIN"/>
    <property type="match status" value="1"/>
</dbReference>
<protein>
    <recommendedName>
        <fullName evidence="1">RNase H type-1 domain-containing protein</fullName>
    </recommendedName>
</protein>
<dbReference type="PANTHER" id="PTHR47723:SF19">
    <property type="entry name" value="POLYNUCLEOTIDYL TRANSFERASE, RIBONUCLEASE H-LIKE SUPERFAMILY PROTEIN"/>
    <property type="match status" value="1"/>
</dbReference>
<name>A0A540NPW9_MALBA</name>
<dbReference type="InterPro" id="IPR053151">
    <property type="entry name" value="RNase_H-like"/>
</dbReference>
<dbReference type="GO" id="GO:0004523">
    <property type="term" value="F:RNA-DNA hybrid ribonuclease activity"/>
    <property type="evidence" value="ECO:0007669"/>
    <property type="project" value="InterPro"/>
</dbReference>
<dbReference type="EMBL" id="VIEB01000013">
    <property type="protein sequence ID" value="TQE13084.1"/>
    <property type="molecule type" value="Genomic_DNA"/>
</dbReference>
<comment type="caution">
    <text evidence="2">The sequence shown here is derived from an EMBL/GenBank/DDBJ whole genome shotgun (WGS) entry which is preliminary data.</text>
</comment>
<feature type="domain" description="RNase H type-1" evidence="1">
    <location>
        <begin position="19"/>
        <end position="119"/>
    </location>
</feature>
<dbReference type="InterPro" id="IPR044730">
    <property type="entry name" value="RNase_H-like_dom_plant"/>
</dbReference>
<reference evidence="2 3" key="1">
    <citation type="journal article" date="2019" name="G3 (Bethesda)">
        <title>Sequencing of a Wild Apple (Malus baccata) Genome Unravels the Differences Between Cultivated and Wild Apple Species Regarding Disease Resistance and Cold Tolerance.</title>
        <authorList>
            <person name="Chen X."/>
        </authorList>
    </citation>
    <scope>NUCLEOTIDE SEQUENCE [LARGE SCALE GENOMIC DNA]</scope>
    <source>
        <strain evidence="3">cv. Shandingzi</strain>
        <tissue evidence="2">Leaves</tissue>
    </source>
</reference>
<evidence type="ECO:0000313" key="3">
    <source>
        <dbReference type="Proteomes" id="UP000315295"/>
    </source>
</evidence>
<organism evidence="2 3">
    <name type="scientific">Malus baccata</name>
    <name type="common">Siberian crab apple</name>
    <name type="synonym">Pyrus baccata</name>
    <dbReference type="NCBI Taxonomy" id="106549"/>
    <lineage>
        <taxon>Eukaryota</taxon>
        <taxon>Viridiplantae</taxon>
        <taxon>Streptophyta</taxon>
        <taxon>Embryophyta</taxon>
        <taxon>Tracheophyta</taxon>
        <taxon>Spermatophyta</taxon>
        <taxon>Magnoliopsida</taxon>
        <taxon>eudicotyledons</taxon>
        <taxon>Gunneridae</taxon>
        <taxon>Pentapetalae</taxon>
        <taxon>rosids</taxon>
        <taxon>fabids</taxon>
        <taxon>Rosales</taxon>
        <taxon>Rosaceae</taxon>
        <taxon>Amygdaloideae</taxon>
        <taxon>Maleae</taxon>
        <taxon>Malus</taxon>
    </lineage>
</organism>
<dbReference type="Gene3D" id="3.30.420.10">
    <property type="entry name" value="Ribonuclease H-like superfamily/Ribonuclease H"/>
    <property type="match status" value="1"/>
</dbReference>
<proteinExistence type="predicted"/>
<evidence type="ECO:0000313" key="2">
    <source>
        <dbReference type="EMBL" id="TQE13084.1"/>
    </source>
</evidence>
<dbReference type="GO" id="GO:0003676">
    <property type="term" value="F:nucleic acid binding"/>
    <property type="evidence" value="ECO:0007669"/>
    <property type="project" value="InterPro"/>
</dbReference>
<dbReference type="CDD" id="cd06222">
    <property type="entry name" value="RNase_H_like"/>
    <property type="match status" value="1"/>
</dbReference>
<gene>
    <name evidence="2" type="ORF">C1H46_001168</name>
</gene>
<dbReference type="AlphaFoldDB" id="A0A540NPW9"/>
<evidence type="ECO:0000259" key="1">
    <source>
        <dbReference type="Pfam" id="PF13456"/>
    </source>
</evidence>
<dbReference type="Proteomes" id="UP000315295">
    <property type="component" value="Unassembled WGS sequence"/>
</dbReference>
<keyword evidence="3" id="KW-1185">Reference proteome</keyword>